<dbReference type="InterPro" id="IPR011037">
    <property type="entry name" value="Pyrv_Knase-like_insert_dom_sf"/>
</dbReference>
<dbReference type="RefSeq" id="WP_133642951.1">
    <property type="nucleotide sequence ID" value="NZ_SNYI01000001.1"/>
</dbReference>
<comment type="caution">
    <text evidence="17">The sequence shown here is derived from an EMBL/GenBank/DDBJ whole genome shotgun (WGS) entry which is preliminary data.</text>
</comment>
<evidence type="ECO:0000256" key="2">
    <source>
        <dbReference type="ARBA" id="ARBA00004997"/>
    </source>
</evidence>
<evidence type="ECO:0000256" key="8">
    <source>
        <dbReference type="ARBA" id="ARBA00022777"/>
    </source>
</evidence>
<keyword evidence="18" id="KW-1185">Reference proteome</keyword>
<evidence type="ECO:0000256" key="12">
    <source>
        <dbReference type="ARBA" id="ARBA00023317"/>
    </source>
</evidence>
<reference evidence="17 18" key="1">
    <citation type="submission" date="2019-03" db="EMBL/GenBank/DDBJ databases">
        <title>Genomic Encyclopedia of Archaeal and Bacterial Type Strains, Phase II (KMG-II): from individual species to whole genera.</title>
        <authorList>
            <person name="Goeker M."/>
        </authorList>
    </citation>
    <scope>NUCLEOTIDE SEQUENCE [LARGE SCALE GENOMIC DNA]</scope>
    <source>
        <strain evidence="17 18">DSM 18435</strain>
    </source>
</reference>
<dbReference type="InterPro" id="IPR018209">
    <property type="entry name" value="Pyrv_Knase_AS"/>
</dbReference>
<dbReference type="PANTHER" id="PTHR11817">
    <property type="entry name" value="PYRUVATE KINASE"/>
    <property type="match status" value="1"/>
</dbReference>
<dbReference type="NCBIfam" id="TIGR01064">
    <property type="entry name" value="pyruv_kin"/>
    <property type="match status" value="1"/>
</dbReference>
<feature type="domain" description="Pyruvate kinase barrel" evidence="15">
    <location>
        <begin position="5"/>
        <end position="326"/>
    </location>
</feature>
<dbReference type="Gene3D" id="3.20.20.60">
    <property type="entry name" value="Phosphoenolpyruvate-binding domains"/>
    <property type="match status" value="1"/>
</dbReference>
<evidence type="ECO:0000259" key="15">
    <source>
        <dbReference type="Pfam" id="PF00224"/>
    </source>
</evidence>
<dbReference type="GO" id="GO:0000287">
    <property type="term" value="F:magnesium ion binding"/>
    <property type="evidence" value="ECO:0007669"/>
    <property type="project" value="UniProtKB-UniRule"/>
</dbReference>
<dbReference type="InterPro" id="IPR015813">
    <property type="entry name" value="Pyrv/PenolPyrv_kinase-like_dom"/>
</dbReference>
<evidence type="ECO:0000313" key="17">
    <source>
        <dbReference type="EMBL" id="TDQ32928.1"/>
    </source>
</evidence>
<comment type="catalytic activity">
    <reaction evidence="14">
        <text>pyruvate + ATP = phosphoenolpyruvate + ADP + H(+)</text>
        <dbReference type="Rhea" id="RHEA:18157"/>
        <dbReference type="ChEBI" id="CHEBI:15361"/>
        <dbReference type="ChEBI" id="CHEBI:15378"/>
        <dbReference type="ChEBI" id="CHEBI:30616"/>
        <dbReference type="ChEBI" id="CHEBI:58702"/>
        <dbReference type="ChEBI" id="CHEBI:456216"/>
        <dbReference type="EC" id="2.7.1.40"/>
    </reaction>
</comment>
<dbReference type="AlphaFoldDB" id="A0A4R6TVG7"/>
<feature type="domain" description="Pyruvate kinase C-terminal" evidence="16">
    <location>
        <begin position="361"/>
        <end position="472"/>
    </location>
</feature>
<protein>
    <recommendedName>
        <fullName evidence="4 13">Pyruvate kinase</fullName>
        <ecNumber evidence="4 13">2.7.1.40</ecNumber>
    </recommendedName>
</protein>
<evidence type="ECO:0000313" key="18">
    <source>
        <dbReference type="Proteomes" id="UP000295468"/>
    </source>
</evidence>
<dbReference type="InterPro" id="IPR015793">
    <property type="entry name" value="Pyrv_Knase_brl"/>
</dbReference>
<dbReference type="FunFam" id="2.40.33.10:FF:000001">
    <property type="entry name" value="Pyruvate kinase"/>
    <property type="match status" value="1"/>
</dbReference>
<dbReference type="SUPFAM" id="SSF52935">
    <property type="entry name" value="PK C-terminal domain-like"/>
    <property type="match status" value="1"/>
</dbReference>
<dbReference type="EC" id="2.7.1.40" evidence="4 13"/>
<keyword evidence="10 14" id="KW-0460">Magnesium</keyword>
<dbReference type="InterPro" id="IPR001697">
    <property type="entry name" value="Pyr_Knase"/>
</dbReference>
<dbReference type="OrthoDB" id="9812123at2"/>
<comment type="similarity">
    <text evidence="3 14">Belongs to the pyruvate kinase family.</text>
</comment>
<keyword evidence="12 17" id="KW-0670">Pyruvate</keyword>
<keyword evidence="11 14" id="KW-0324">Glycolysis</keyword>
<keyword evidence="7" id="KW-0547">Nucleotide-binding</keyword>
<evidence type="ECO:0000256" key="11">
    <source>
        <dbReference type="ARBA" id="ARBA00023152"/>
    </source>
</evidence>
<comment type="pathway">
    <text evidence="2 14">Carbohydrate degradation; glycolysis; pyruvate from D-glyceraldehyde 3-phosphate: step 5/5.</text>
</comment>
<proteinExistence type="inferred from homology"/>
<name>A0A4R6TVG7_9FLAO</name>
<dbReference type="GO" id="GO:0030955">
    <property type="term" value="F:potassium ion binding"/>
    <property type="evidence" value="ECO:0007669"/>
    <property type="project" value="UniProtKB-UniRule"/>
</dbReference>
<evidence type="ECO:0000256" key="5">
    <source>
        <dbReference type="ARBA" id="ARBA00022679"/>
    </source>
</evidence>
<dbReference type="Proteomes" id="UP000295468">
    <property type="component" value="Unassembled WGS sequence"/>
</dbReference>
<evidence type="ECO:0000259" key="16">
    <source>
        <dbReference type="Pfam" id="PF02887"/>
    </source>
</evidence>
<sequence length="476" mass="52775">MPTKKKTKIVATLGPATSKKEVLKDMIEAGVDVFRINFSHADYDAVKERIRMIRELNEEMGTYTSILADLQGPKLRVGVMSEEVVVSPGDEISFHTGKPFEGNADKVYMNYSTFPKDVNPGERILLDDGKLIFEVVSTNKKDEVKAKVIQGGPLKSKKGVNLPNTNISLPALTEKDVKDAIFAISQQVDWIALSFVRFSQDLIDLQNIIKEHSEEKIPIIAKIEKPEAVENIDKIVAYCDGLMVARGDLGVEVPAQEVPLIQKKLVLRAKKARIPVIIATQMMETMITSLTPTRAEVNDVANSVMDGADAVMLSGETSVGNYPVQVIQKMTSILHSVEGSEFIQVPHDPPHIRTKRYITKSVCYHAALMANETKAKAITTLTNSGYTAFQISAWRPSAHILVFTSNKRILTQLNLLWGVKAFYYDKFVSTDETIEDVNQIACDKGFLESGDMMISLAAMPIKDKGMVNTLRVTEIE</sequence>
<evidence type="ECO:0000256" key="6">
    <source>
        <dbReference type="ARBA" id="ARBA00022723"/>
    </source>
</evidence>
<keyword evidence="8 14" id="KW-0418">Kinase</keyword>
<accession>A0A4R6TVG7</accession>
<evidence type="ECO:0000256" key="10">
    <source>
        <dbReference type="ARBA" id="ARBA00022842"/>
    </source>
</evidence>
<gene>
    <name evidence="17" type="ORF">CLV82_0766</name>
</gene>
<dbReference type="PROSITE" id="PS00110">
    <property type="entry name" value="PYRUVATE_KINASE"/>
    <property type="match status" value="1"/>
</dbReference>
<dbReference type="InterPro" id="IPR036918">
    <property type="entry name" value="Pyrv_Knase_C_sf"/>
</dbReference>
<evidence type="ECO:0000256" key="13">
    <source>
        <dbReference type="NCBIfam" id="TIGR01064"/>
    </source>
</evidence>
<evidence type="ECO:0000256" key="9">
    <source>
        <dbReference type="ARBA" id="ARBA00022840"/>
    </source>
</evidence>
<evidence type="ECO:0000256" key="1">
    <source>
        <dbReference type="ARBA" id="ARBA00001958"/>
    </source>
</evidence>
<evidence type="ECO:0000256" key="3">
    <source>
        <dbReference type="ARBA" id="ARBA00008663"/>
    </source>
</evidence>
<evidence type="ECO:0000256" key="7">
    <source>
        <dbReference type="ARBA" id="ARBA00022741"/>
    </source>
</evidence>
<dbReference type="PRINTS" id="PR01050">
    <property type="entry name" value="PYRUVTKNASE"/>
</dbReference>
<dbReference type="GO" id="GO:0016301">
    <property type="term" value="F:kinase activity"/>
    <property type="evidence" value="ECO:0007669"/>
    <property type="project" value="UniProtKB-KW"/>
</dbReference>
<evidence type="ECO:0000256" key="4">
    <source>
        <dbReference type="ARBA" id="ARBA00012142"/>
    </source>
</evidence>
<evidence type="ECO:0000256" key="14">
    <source>
        <dbReference type="RuleBase" id="RU000504"/>
    </source>
</evidence>
<dbReference type="Pfam" id="PF00224">
    <property type="entry name" value="PK"/>
    <property type="match status" value="1"/>
</dbReference>
<keyword evidence="5 14" id="KW-0808">Transferase</keyword>
<organism evidence="17 18">
    <name type="scientific">Zeaxanthinibacter enoshimensis</name>
    <dbReference type="NCBI Taxonomy" id="392009"/>
    <lineage>
        <taxon>Bacteria</taxon>
        <taxon>Pseudomonadati</taxon>
        <taxon>Bacteroidota</taxon>
        <taxon>Flavobacteriia</taxon>
        <taxon>Flavobacteriales</taxon>
        <taxon>Flavobacteriaceae</taxon>
        <taxon>Zeaxanthinibacter</taxon>
    </lineage>
</organism>
<dbReference type="InterPro" id="IPR015795">
    <property type="entry name" value="Pyrv_Knase_C"/>
</dbReference>
<dbReference type="Gene3D" id="3.40.1380.20">
    <property type="entry name" value="Pyruvate kinase, C-terminal domain"/>
    <property type="match status" value="1"/>
</dbReference>
<dbReference type="InterPro" id="IPR015806">
    <property type="entry name" value="Pyrv_Knase_insert_dom_sf"/>
</dbReference>
<keyword evidence="9" id="KW-0067">ATP-binding</keyword>
<comment type="cofactor">
    <cofactor evidence="1">
        <name>K(+)</name>
        <dbReference type="ChEBI" id="CHEBI:29103"/>
    </cofactor>
</comment>
<dbReference type="NCBIfam" id="NF004491">
    <property type="entry name" value="PRK05826.1"/>
    <property type="match status" value="1"/>
</dbReference>
<dbReference type="InterPro" id="IPR040442">
    <property type="entry name" value="Pyrv_kinase-like_dom_sf"/>
</dbReference>
<dbReference type="GO" id="GO:0004743">
    <property type="term" value="F:pyruvate kinase activity"/>
    <property type="evidence" value="ECO:0007669"/>
    <property type="project" value="UniProtKB-UniRule"/>
</dbReference>
<dbReference type="SUPFAM" id="SSF50800">
    <property type="entry name" value="PK beta-barrel domain-like"/>
    <property type="match status" value="1"/>
</dbReference>
<dbReference type="UniPathway" id="UPA00109">
    <property type="reaction ID" value="UER00188"/>
</dbReference>
<dbReference type="NCBIfam" id="NF004978">
    <property type="entry name" value="PRK06354.1"/>
    <property type="match status" value="1"/>
</dbReference>
<dbReference type="Pfam" id="PF02887">
    <property type="entry name" value="PK_C"/>
    <property type="match status" value="1"/>
</dbReference>
<keyword evidence="6" id="KW-0479">Metal-binding</keyword>
<dbReference type="Gene3D" id="2.40.33.10">
    <property type="entry name" value="PK beta-barrel domain-like"/>
    <property type="match status" value="1"/>
</dbReference>
<dbReference type="SUPFAM" id="SSF51621">
    <property type="entry name" value="Phosphoenolpyruvate/pyruvate domain"/>
    <property type="match status" value="1"/>
</dbReference>
<dbReference type="EMBL" id="SNYI01000001">
    <property type="protein sequence ID" value="TDQ32928.1"/>
    <property type="molecule type" value="Genomic_DNA"/>
</dbReference>
<dbReference type="GO" id="GO:0005524">
    <property type="term" value="F:ATP binding"/>
    <property type="evidence" value="ECO:0007669"/>
    <property type="project" value="UniProtKB-KW"/>
</dbReference>